<evidence type="ECO:0000256" key="5">
    <source>
        <dbReference type="ARBA" id="ARBA00022692"/>
    </source>
</evidence>
<evidence type="ECO:0000313" key="12">
    <source>
        <dbReference type="Proteomes" id="UP000593576"/>
    </source>
</evidence>
<evidence type="ECO:0000256" key="2">
    <source>
        <dbReference type="ARBA" id="ARBA00009592"/>
    </source>
</evidence>
<dbReference type="GO" id="GO:0005886">
    <property type="term" value="C:plasma membrane"/>
    <property type="evidence" value="ECO:0007669"/>
    <property type="project" value="UniProtKB-SubCell"/>
</dbReference>
<dbReference type="Proteomes" id="UP000593576">
    <property type="component" value="Unassembled WGS sequence"/>
</dbReference>
<dbReference type="InterPro" id="IPR032675">
    <property type="entry name" value="LRR_dom_sf"/>
</dbReference>
<evidence type="ECO:0000256" key="9">
    <source>
        <dbReference type="ARBA" id="ARBA00023170"/>
    </source>
</evidence>
<evidence type="ECO:0000256" key="10">
    <source>
        <dbReference type="ARBA" id="ARBA00023180"/>
    </source>
</evidence>
<accession>A0A7J9N7L1</accession>
<dbReference type="EMBL" id="JABFAF010273803">
    <property type="protein sequence ID" value="MBA0879036.1"/>
    <property type="molecule type" value="Genomic_DNA"/>
</dbReference>
<keyword evidence="9" id="KW-0675">Receptor</keyword>
<protein>
    <submittedName>
        <fullName evidence="11">Uncharacterized protein</fullName>
    </submittedName>
</protein>
<keyword evidence="6" id="KW-0677">Repeat</keyword>
<evidence type="ECO:0000256" key="8">
    <source>
        <dbReference type="ARBA" id="ARBA00023136"/>
    </source>
</evidence>
<comment type="similarity">
    <text evidence="2">Belongs to the RLP family.</text>
</comment>
<keyword evidence="5" id="KW-0812">Transmembrane</keyword>
<reference evidence="11 12" key="1">
    <citation type="journal article" date="2019" name="Genome Biol. Evol.">
        <title>Insights into the evolution of the New World diploid cottons (Gossypium, subgenus Houzingenia) based on genome sequencing.</title>
        <authorList>
            <person name="Grover C.E."/>
            <person name="Arick M.A. 2nd"/>
            <person name="Thrash A."/>
            <person name="Conover J.L."/>
            <person name="Sanders W.S."/>
            <person name="Peterson D.G."/>
            <person name="Frelichowski J.E."/>
            <person name="Scheffler J.A."/>
            <person name="Scheffler B.E."/>
            <person name="Wendel J.F."/>
        </authorList>
    </citation>
    <scope>NUCLEOTIDE SEQUENCE [LARGE SCALE GENOMIC DNA]</scope>
    <source>
        <strain evidence="11">1</strain>
        <tissue evidence="11">Leaf</tissue>
    </source>
</reference>
<evidence type="ECO:0000256" key="4">
    <source>
        <dbReference type="ARBA" id="ARBA00022614"/>
    </source>
</evidence>
<evidence type="ECO:0000256" key="6">
    <source>
        <dbReference type="ARBA" id="ARBA00022737"/>
    </source>
</evidence>
<organism evidence="11 12">
    <name type="scientific">Gossypium schwendimanii</name>
    <name type="common">Cotton</name>
    <dbReference type="NCBI Taxonomy" id="34291"/>
    <lineage>
        <taxon>Eukaryota</taxon>
        <taxon>Viridiplantae</taxon>
        <taxon>Streptophyta</taxon>
        <taxon>Embryophyta</taxon>
        <taxon>Tracheophyta</taxon>
        <taxon>Spermatophyta</taxon>
        <taxon>Magnoliopsida</taxon>
        <taxon>eudicotyledons</taxon>
        <taxon>Gunneridae</taxon>
        <taxon>Pentapetalae</taxon>
        <taxon>rosids</taxon>
        <taxon>malvids</taxon>
        <taxon>Malvales</taxon>
        <taxon>Malvaceae</taxon>
        <taxon>Malvoideae</taxon>
        <taxon>Gossypium</taxon>
    </lineage>
</organism>
<keyword evidence="4" id="KW-0433">Leucine-rich repeat</keyword>
<evidence type="ECO:0000256" key="7">
    <source>
        <dbReference type="ARBA" id="ARBA00022989"/>
    </source>
</evidence>
<gene>
    <name evidence="11" type="ORF">Goshw_011381</name>
</gene>
<keyword evidence="7" id="KW-1133">Transmembrane helix</keyword>
<dbReference type="Gene3D" id="3.80.10.10">
    <property type="entry name" value="Ribonuclease Inhibitor"/>
    <property type="match status" value="1"/>
</dbReference>
<name>A0A7J9N7L1_GOSSC</name>
<dbReference type="PANTHER" id="PTHR27004:SF439">
    <property type="entry name" value="LEUCINE-RICH REPEAT-CONTAINING N-TERMINAL PLANT-TYPE DOMAIN-CONTAINING PROTEIN"/>
    <property type="match status" value="1"/>
</dbReference>
<evidence type="ECO:0000256" key="1">
    <source>
        <dbReference type="ARBA" id="ARBA00004251"/>
    </source>
</evidence>
<keyword evidence="10" id="KW-0325">Glycoprotein</keyword>
<evidence type="ECO:0000256" key="3">
    <source>
        <dbReference type="ARBA" id="ARBA00022475"/>
    </source>
</evidence>
<comment type="subcellular location">
    <subcellularLocation>
        <location evidence="1">Cell membrane</location>
        <topology evidence="1">Single-pass type I membrane protein</topology>
    </subcellularLocation>
</comment>
<proteinExistence type="inferred from homology"/>
<dbReference type="AlphaFoldDB" id="A0A7J9N7L1"/>
<dbReference type="OrthoDB" id="544346at2759"/>
<keyword evidence="3" id="KW-1003">Cell membrane</keyword>
<dbReference type="PANTHER" id="PTHR27004">
    <property type="entry name" value="RECEPTOR-LIKE PROTEIN 12 ISOFORM X1"/>
    <property type="match status" value="1"/>
</dbReference>
<comment type="caution">
    <text evidence="11">The sequence shown here is derived from an EMBL/GenBank/DDBJ whole genome shotgun (WGS) entry which is preliminary data.</text>
</comment>
<evidence type="ECO:0000313" key="11">
    <source>
        <dbReference type="EMBL" id="MBA0879036.1"/>
    </source>
</evidence>
<keyword evidence="8" id="KW-0472">Membrane</keyword>
<keyword evidence="12" id="KW-1185">Reference proteome</keyword>
<sequence>MLNLSQDNFTGPIPHGKQFNTFSNDSYIGNLGLCGLPLSNRCDNDSKLQPNLMEMMMKN</sequence>